<dbReference type="PROSITE" id="PS50240">
    <property type="entry name" value="TRYPSIN_DOM"/>
    <property type="match status" value="1"/>
</dbReference>
<dbReference type="InterPro" id="IPR043504">
    <property type="entry name" value="Peptidase_S1_PA_chymotrypsin"/>
</dbReference>
<dbReference type="FunFam" id="2.40.10.10:FF:000084">
    <property type="entry name" value="Serine protease easter"/>
    <property type="match status" value="1"/>
</dbReference>
<comment type="domain">
    <text evidence="10">The clip domain consists of 35-55 residues which are 'knitted' together usually by 3 conserved disulfide bonds forming a clip-like compact structure.</text>
</comment>
<feature type="domain" description="Clip" evidence="12">
    <location>
        <begin position="24"/>
        <end position="77"/>
    </location>
</feature>
<dbReference type="SUPFAM" id="SSF50494">
    <property type="entry name" value="Trypsin-like serine proteases"/>
    <property type="match status" value="1"/>
</dbReference>
<dbReference type="InterPro" id="IPR051487">
    <property type="entry name" value="Ser/Thr_Proteases_Immune/Dev"/>
</dbReference>
<dbReference type="GO" id="GO:0006508">
    <property type="term" value="P:proteolysis"/>
    <property type="evidence" value="ECO:0007669"/>
    <property type="project" value="UniProtKB-KW"/>
</dbReference>
<keyword evidence="6" id="KW-1015">Disulfide bond</keyword>
<dbReference type="Gene3D" id="3.30.1640.30">
    <property type="match status" value="1"/>
</dbReference>
<dbReference type="InterPro" id="IPR018114">
    <property type="entry name" value="TRYPSIN_HIS"/>
</dbReference>
<organism evidence="13 14">
    <name type="scientific">Rhynchophorus ferrugineus</name>
    <name type="common">Red palm weevil</name>
    <name type="synonym">Curculio ferrugineus</name>
    <dbReference type="NCBI Taxonomy" id="354439"/>
    <lineage>
        <taxon>Eukaryota</taxon>
        <taxon>Metazoa</taxon>
        <taxon>Ecdysozoa</taxon>
        <taxon>Arthropoda</taxon>
        <taxon>Hexapoda</taxon>
        <taxon>Insecta</taxon>
        <taxon>Pterygota</taxon>
        <taxon>Neoptera</taxon>
        <taxon>Endopterygota</taxon>
        <taxon>Coleoptera</taxon>
        <taxon>Polyphaga</taxon>
        <taxon>Cucujiformia</taxon>
        <taxon>Curculionidae</taxon>
        <taxon>Dryophthorinae</taxon>
        <taxon>Rhynchophorus</taxon>
    </lineage>
</organism>
<accession>A0A834IML8</accession>
<evidence type="ECO:0000256" key="3">
    <source>
        <dbReference type="ARBA" id="ARBA00022801"/>
    </source>
</evidence>
<dbReference type="PROSITE" id="PS00135">
    <property type="entry name" value="TRYPSIN_SER"/>
    <property type="match status" value="1"/>
</dbReference>
<comment type="similarity">
    <text evidence="8 10">Belongs to the peptidase S1 family. CLIP subfamily.</text>
</comment>
<evidence type="ECO:0000256" key="1">
    <source>
        <dbReference type="ARBA" id="ARBA00022670"/>
    </source>
</evidence>
<dbReference type="AlphaFoldDB" id="A0A834IML8"/>
<keyword evidence="14" id="KW-1185">Reference proteome</keyword>
<dbReference type="Pfam" id="PF00089">
    <property type="entry name" value="Trypsin"/>
    <property type="match status" value="1"/>
</dbReference>
<dbReference type="InterPro" id="IPR038565">
    <property type="entry name" value="CLIP_sf"/>
</dbReference>
<dbReference type="PRINTS" id="PR00722">
    <property type="entry name" value="CHYMOTRYPSIN"/>
</dbReference>
<dbReference type="GO" id="GO:0004252">
    <property type="term" value="F:serine-type endopeptidase activity"/>
    <property type="evidence" value="ECO:0007669"/>
    <property type="project" value="UniProtKB-UniRule"/>
</dbReference>
<dbReference type="FunFam" id="3.30.1640.30:FF:000001">
    <property type="entry name" value="Serine protease 7"/>
    <property type="match status" value="1"/>
</dbReference>
<evidence type="ECO:0000256" key="2">
    <source>
        <dbReference type="ARBA" id="ARBA00022729"/>
    </source>
</evidence>
<evidence type="ECO:0000256" key="5">
    <source>
        <dbReference type="ARBA" id="ARBA00023145"/>
    </source>
</evidence>
<dbReference type="PANTHER" id="PTHR24256">
    <property type="entry name" value="TRYPTASE-RELATED"/>
    <property type="match status" value="1"/>
</dbReference>
<evidence type="ECO:0000256" key="7">
    <source>
        <dbReference type="ARBA" id="ARBA00023180"/>
    </source>
</evidence>
<proteinExistence type="inferred from homology"/>
<keyword evidence="5" id="KW-0865">Zymogen</keyword>
<evidence type="ECO:0000256" key="9">
    <source>
        <dbReference type="RuleBase" id="RU363034"/>
    </source>
</evidence>
<keyword evidence="7" id="KW-0325">Glycoprotein</keyword>
<dbReference type="PROSITE" id="PS51888">
    <property type="entry name" value="CLIP"/>
    <property type="match status" value="1"/>
</dbReference>
<dbReference type="OrthoDB" id="8114044at2759"/>
<dbReference type="FunFam" id="2.40.10.10:FF:000028">
    <property type="entry name" value="Serine protease easter"/>
    <property type="match status" value="1"/>
</dbReference>
<gene>
    <name evidence="13" type="ORF">GWI33_000656</name>
</gene>
<name>A0A834IML8_RHYFE</name>
<dbReference type="InterPro" id="IPR022700">
    <property type="entry name" value="CLIP"/>
</dbReference>
<evidence type="ECO:0000313" key="13">
    <source>
        <dbReference type="EMBL" id="KAF7283415.1"/>
    </source>
</evidence>
<dbReference type="PROSITE" id="PS00134">
    <property type="entry name" value="TRYPSIN_HIS"/>
    <property type="match status" value="1"/>
</dbReference>
<dbReference type="InterPro" id="IPR001254">
    <property type="entry name" value="Trypsin_dom"/>
</dbReference>
<dbReference type="InterPro" id="IPR009003">
    <property type="entry name" value="Peptidase_S1_PA"/>
</dbReference>
<comment type="subcellular location">
    <subcellularLocation>
        <location evidence="10">Secreted</location>
    </subcellularLocation>
</comment>
<dbReference type="SMART" id="SM00680">
    <property type="entry name" value="CLIP"/>
    <property type="match status" value="1"/>
</dbReference>
<feature type="chain" id="PRO_5033105783" description="CLIP domain-containing serine protease" evidence="10">
    <location>
        <begin position="19"/>
        <end position="374"/>
    </location>
</feature>
<evidence type="ECO:0000256" key="6">
    <source>
        <dbReference type="ARBA" id="ARBA00023157"/>
    </source>
</evidence>
<protein>
    <recommendedName>
        <fullName evidence="10">CLIP domain-containing serine protease</fullName>
        <ecNumber evidence="9">3.4.21.-</ecNumber>
    </recommendedName>
</protein>
<dbReference type="InterPro" id="IPR033116">
    <property type="entry name" value="TRYPSIN_SER"/>
</dbReference>
<feature type="signal peptide" evidence="10">
    <location>
        <begin position="1"/>
        <end position="18"/>
    </location>
</feature>
<feature type="domain" description="Peptidase S1" evidence="11">
    <location>
        <begin position="115"/>
        <end position="373"/>
    </location>
</feature>
<dbReference type="Pfam" id="PF12032">
    <property type="entry name" value="CLIP"/>
    <property type="match status" value="1"/>
</dbReference>
<evidence type="ECO:0000259" key="11">
    <source>
        <dbReference type="PROSITE" id="PS50240"/>
    </source>
</evidence>
<dbReference type="Gene3D" id="2.40.10.10">
    <property type="entry name" value="Trypsin-like serine proteases"/>
    <property type="match status" value="2"/>
</dbReference>
<keyword evidence="10" id="KW-0964">Secreted</keyword>
<dbReference type="GO" id="GO:0035008">
    <property type="term" value="P:positive regulation of melanization defense response"/>
    <property type="evidence" value="ECO:0007669"/>
    <property type="project" value="UniProtKB-ARBA"/>
</dbReference>
<keyword evidence="4 9" id="KW-0720">Serine protease</keyword>
<dbReference type="SMART" id="SM00020">
    <property type="entry name" value="Tryp_SPc"/>
    <property type="match status" value="1"/>
</dbReference>
<keyword evidence="3 9" id="KW-0378">Hydrolase</keyword>
<evidence type="ECO:0000259" key="12">
    <source>
        <dbReference type="PROSITE" id="PS51888"/>
    </source>
</evidence>
<reference evidence="13" key="1">
    <citation type="submission" date="2020-08" db="EMBL/GenBank/DDBJ databases">
        <title>Genome sequencing and assembly of the red palm weevil Rhynchophorus ferrugineus.</title>
        <authorList>
            <person name="Dias G.B."/>
            <person name="Bergman C.M."/>
            <person name="Manee M."/>
        </authorList>
    </citation>
    <scope>NUCLEOTIDE SEQUENCE</scope>
    <source>
        <strain evidence="13">AA-2017</strain>
        <tissue evidence="13">Whole larva</tissue>
    </source>
</reference>
<keyword evidence="2 10" id="KW-0732">Signal</keyword>
<dbReference type="EC" id="3.4.21.-" evidence="9"/>
<keyword evidence="1 9" id="KW-0645">Protease</keyword>
<sequence length="374" mass="41081">MKFLLLSLLGHLLISVKAQIPGSFCKTPKGESAKCVDIRKCNSLLILLRQPSKTPEQLNFLRQSQCGFASGSVLVCCGSSLTETITPYDNGDGTYEPNSLIPSRDKCGIQAYSRIFHGETTALDEFPWMAIFQYQGRNGQKKLSCGGSLINPRYVLTAAHCVTGTVLEKVGQLINIRLGEWDTNSPNQDCQTVKGISICNEPEVNVAVEETIPYPSYNPEDQNKANDIALVRLAQSVKYSDYIYPICLPARDEKSNTGEKLIVSGWGKTEYGRNSNIKLKLAVPLFDHSSCDQLFNTYNIRLGNGQICAGGQDGKDSCTGDSGGPLMRVAKNDSTHWYIEGIVSFGNRCGTAGWPGVYTKVSQYLPWIHKTVRA</sequence>
<evidence type="ECO:0000256" key="4">
    <source>
        <dbReference type="ARBA" id="ARBA00022825"/>
    </source>
</evidence>
<dbReference type="Proteomes" id="UP000625711">
    <property type="component" value="Unassembled WGS sequence"/>
</dbReference>
<dbReference type="CDD" id="cd00190">
    <property type="entry name" value="Tryp_SPc"/>
    <property type="match status" value="1"/>
</dbReference>
<evidence type="ECO:0000256" key="10">
    <source>
        <dbReference type="RuleBase" id="RU366078"/>
    </source>
</evidence>
<dbReference type="GO" id="GO:0005576">
    <property type="term" value="C:extracellular region"/>
    <property type="evidence" value="ECO:0007669"/>
    <property type="project" value="UniProtKB-SubCell"/>
</dbReference>
<dbReference type="InterPro" id="IPR001314">
    <property type="entry name" value="Peptidase_S1A"/>
</dbReference>
<evidence type="ECO:0000256" key="8">
    <source>
        <dbReference type="ARBA" id="ARBA00024195"/>
    </source>
</evidence>
<dbReference type="EMBL" id="JAACXV010000111">
    <property type="protein sequence ID" value="KAF7283415.1"/>
    <property type="molecule type" value="Genomic_DNA"/>
</dbReference>
<evidence type="ECO:0000313" key="14">
    <source>
        <dbReference type="Proteomes" id="UP000625711"/>
    </source>
</evidence>
<comment type="caution">
    <text evidence="13">The sequence shown here is derived from an EMBL/GenBank/DDBJ whole genome shotgun (WGS) entry which is preliminary data.</text>
</comment>